<keyword evidence="1" id="KW-0547">Nucleotide-binding</keyword>
<dbReference type="SUPFAM" id="SSF52540">
    <property type="entry name" value="P-loop containing nucleoside triphosphate hydrolases"/>
    <property type="match status" value="1"/>
</dbReference>
<comment type="caution">
    <text evidence="5">The sequence shown here is derived from an EMBL/GenBank/DDBJ whole genome shotgun (WGS) entry which is preliminary data.</text>
</comment>
<dbReference type="CDD" id="cd07302">
    <property type="entry name" value="CHD"/>
    <property type="match status" value="2"/>
</dbReference>
<feature type="repeat" description="TPR" evidence="3">
    <location>
        <begin position="1194"/>
        <end position="1227"/>
    </location>
</feature>
<dbReference type="InterPro" id="IPR001054">
    <property type="entry name" value="A/G_cyclase"/>
</dbReference>
<evidence type="ECO:0000256" key="1">
    <source>
        <dbReference type="ARBA" id="ARBA00022741"/>
    </source>
</evidence>
<dbReference type="PROSITE" id="PS50125">
    <property type="entry name" value="GUANYLATE_CYCLASE_2"/>
    <property type="match status" value="2"/>
</dbReference>
<dbReference type="GO" id="GO:0009190">
    <property type="term" value="P:cyclic nucleotide biosynthetic process"/>
    <property type="evidence" value="ECO:0007669"/>
    <property type="project" value="InterPro"/>
</dbReference>
<protein>
    <recommendedName>
        <fullName evidence="4">Guanylate cyclase domain-containing protein</fullName>
    </recommendedName>
</protein>
<dbReference type="InterPro" id="IPR029787">
    <property type="entry name" value="Nucleotide_cyclase"/>
</dbReference>
<dbReference type="InterPro" id="IPR027417">
    <property type="entry name" value="P-loop_NTPase"/>
</dbReference>
<dbReference type="InterPro" id="IPR019734">
    <property type="entry name" value="TPR_rpt"/>
</dbReference>
<reference evidence="5 6" key="1">
    <citation type="submission" date="2018-06" db="EMBL/GenBank/DDBJ databases">
        <title>Extensive metabolic versatility and redundancy in microbially diverse, dynamic hydrothermal sediments.</title>
        <authorList>
            <person name="Dombrowski N."/>
            <person name="Teske A."/>
            <person name="Baker B.J."/>
        </authorList>
    </citation>
    <scope>NUCLEOTIDE SEQUENCE [LARGE SCALE GENOMIC DNA]</scope>
    <source>
        <strain evidence="5">B35_G9</strain>
    </source>
</reference>
<dbReference type="EMBL" id="QNBC01000014">
    <property type="protein sequence ID" value="RKX67656.1"/>
    <property type="molecule type" value="Genomic_DNA"/>
</dbReference>
<keyword evidence="2" id="KW-0067">ATP-binding</keyword>
<dbReference type="SUPFAM" id="SSF55073">
    <property type="entry name" value="Nucleotide cyclase"/>
    <property type="match status" value="2"/>
</dbReference>
<dbReference type="GO" id="GO:0005524">
    <property type="term" value="F:ATP binding"/>
    <property type="evidence" value="ECO:0007669"/>
    <property type="project" value="UniProtKB-KW"/>
</dbReference>
<dbReference type="SMART" id="SM00028">
    <property type="entry name" value="TPR"/>
    <property type="match status" value="9"/>
</dbReference>
<dbReference type="GO" id="GO:0004016">
    <property type="term" value="F:adenylate cyclase activity"/>
    <property type="evidence" value="ECO:0007669"/>
    <property type="project" value="UniProtKB-ARBA"/>
</dbReference>
<evidence type="ECO:0000256" key="2">
    <source>
        <dbReference type="ARBA" id="ARBA00022840"/>
    </source>
</evidence>
<dbReference type="PANTHER" id="PTHR16305:SF28">
    <property type="entry name" value="GUANYLATE CYCLASE DOMAIN-CONTAINING PROTEIN"/>
    <property type="match status" value="1"/>
</dbReference>
<dbReference type="Pfam" id="PF00211">
    <property type="entry name" value="Guanylate_cyc"/>
    <property type="match status" value="1"/>
</dbReference>
<evidence type="ECO:0000259" key="4">
    <source>
        <dbReference type="PROSITE" id="PS50125"/>
    </source>
</evidence>
<dbReference type="Pfam" id="PF13176">
    <property type="entry name" value="TPR_7"/>
    <property type="match status" value="1"/>
</dbReference>
<evidence type="ECO:0000256" key="3">
    <source>
        <dbReference type="PROSITE-ProRule" id="PRU00339"/>
    </source>
</evidence>
<feature type="repeat" description="TPR" evidence="3">
    <location>
        <begin position="1034"/>
        <end position="1067"/>
    </location>
</feature>
<dbReference type="InterPro" id="IPR011990">
    <property type="entry name" value="TPR-like_helical_dom_sf"/>
</dbReference>
<dbReference type="PROSITE" id="PS50005">
    <property type="entry name" value="TPR"/>
    <property type="match status" value="5"/>
</dbReference>
<accession>A0A660SBV8</accession>
<proteinExistence type="predicted"/>
<dbReference type="Pfam" id="PF13181">
    <property type="entry name" value="TPR_8"/>
    <property type="match status" value="2"/>
</dbReference>
<dbReference type="Proteomes" id="UP000282321">
    <property type="component" value="Unassembled WGS sequence"/>
</dbReference>
<feature type="repeat" description="TPR" evidence="3">
    <location>
        <begin position="994"/>
        <end position="1027"/>
    </location>
</feature>
<feature type="repeat" description="TPR" evidence="3">
    <location>
        <begin position="1074"/>
        <end position="1107"/>
    </location>
</feature>
<organism evidence="5 6">
    <name type="scientific">candidate division TA06 bacterium</name>
    <dbReference type="NCBI Taxonomy" id="2250710"/>
    <lineage>
        <taxon>Bacteria</taxon>
        <taxon>Bacteria division TA06</taxon>
    </lineage>
</organism>
<evidence type="ECO:0000313" key="6">
    <source>
        <dbReference type="Proteomes" id="UP000282321"/>
    </source>
</evidence>
<feature type="repeat" description="TPR" evidence="3">
    <location>
        <begin position="1114"/>
        <end position="1147"/>
    </location>
</feature>
<dbReference type="Gene3D" id="3.40.50.300">
    <property type="entry name" value="P-loop containing nucleotide triphosphate hydrolases"/>
    <property type="match status" value="1"/>
</dbReference>
<sequence>MIAHDFIKFLQWQIYFLVGKLINFMPLETIKSNIPFSINGKPAFIMFDIVDLLFYNFNMNLVPEFIIKKYAEGENSGFINSVILSVDIVGFTKIADELAKHGKKSVEELSNIINNVFGKSINIVYRNYGWVSSFTGDGFIGIFPIEKCINAISAAKEINLEIHNTEIKTRYGKFVISIRSGLSSGKIRWGIIRTTHGNYYYIEGNPLRNSVRAQKRSKPGQIILQKCIIKKCGSDIDTRRKDKYFILENINKGITITSEMQKDIFDESTIEEFVPLQLKKVGTGGEFRYITSLFLYFKNKDEIGDFIVKISELVNKFNGFLNKIDFADKGNTMLILFGAPVALEKPALNALEFAYKVREQFGGEVKMGVGEGVAYTGVIGIDKRCEYTAIGEIVNMSSRIGEKIKWGKIYVSENVYKNSENRFNFVSLGERKFKGINRGVKIYDMKDRKSLTEKLYPGEAIGRKNEIASIVSLIDEVRKEKSGKIVYIEGVAGVGKSRLLMEVKKRISPDEFDWLYLPCDNILRESLNPLLYFIKRHFLSDNKDDYKKNEEKFNRIYNNLIKKTKNRNLRDELKRYYPFIANFAGIATIEDVHSNMSPVDIYKNTLHGLLALLKTLSNFKTLIIEFEDIHWIDSDSVNFLNLLIKNIEQFPIVLILIGRPTENNKIKELIKGNIRANVMRIGTLNKVDCKQLVNSVIGAPASDEIIDIIWNKGEGNPFYIEQIAMYLVEKKIIRIENGKYVLKEKLFDVPESISNIIISRIDKLETKLKNTVKTASILGRQFSVRVLIAMLKNNVNLSELKRVENKDIWKIINDITGIFKHALIRDAVYNMQLEKTLRRLHKAAAEAIEKLYSKDIGNHVSELAYHYYEAEEYDKAKKYLSIAARRAMEQYQNSDALELYEKLLYIESDKKKIAEIKLNIGEIFRRTGKWKQAIEIIRKTLKSVEKLNDKYLMAKYNEILAVIYENTERIKDAEELARKSLSLFKDIGYDAGVSRAMNILGTIYYHRAEYKKAIDLFNKKLKIDKEIGFKKGYYSALSRLGLIYFDYGKFSMALKMFKENLEFARQSGNLAIESHMLGDIGLVYWKEKKYKKAIKNFIKVFEISRKLGDMQSEAEAVNNLGIVYEEMGDYNNALKYLEHGYKLCKEVGDKLTLGYTTGNLGLVYFYKGNFKRAIKNFEMTRRIAEATNDPLSRALAFLSLGDVYMMKGDFKRALVSVENSIDIYSRIKMDYMLSSAYCLYARILKTTGDYKKSVLMLEKAEKALNKSPRDDVRFSCLILKNELLSDKKKAVENLMELAKHTDDKNNKADIYYSIFLITKDKTIARRAFNLYTKLYESLHKYIFKKRINELEEFLKK</sequence>
<dbReference type="Gene3D" id="3.30.70.1230">
    <property type="entry name" value="Nucleotide cyclase"/>
    <property type="match status" value="2"/>
</dbReference>
<dbReference type="InterPro" id="IPR041664">
    <property type="entry name" value="AAA_16"/>
</dbReference>
<dbReference type="Pfam" id="PF13424">
    <property type="entry name" value="TPR_12"/>
    <property type="match status" value="2"/>
</dbReference>
<name>A0A660SBV8_UNCT6</name>
<dbReference type="Gene3D" id="1.25.40.10">
    <property type="entry name" value="Tetratricopeptide repeat domain"/>
    <property type="match status" value="2"/>
</dbReference>
<dbReference type="GO" id="GO:0035556">
    <property type="term" value="P:intracellular signal transduction"/>
    <property type="evidence" value="ECO:0007669"/>
    <property type="project" value="InterPro"/>
</dbReference>
<dbReference type="Pfam" id="PF13191">
    <property type="entry name" value="AAA_16"/>
    <property type="match status" value="1"/>
</dbReference>
<feature type="domain" description="Guanylate cyclase" evidence="4">
    <location>
        <begin position="82"/>
        <end position="214"/>
    </location>
</feature>
<evidence type="ECO:0000313" key="5">
    <source>
        <dbReference type="EMBL" id="RKX67656.1"/>
    </source>
</evidence>
<keyword evidence="3" id="KW-0802">TPR repeat</keyword>
<gene>
    <name evidence="5" type="ORF">DRP44_01900</name>
</gene>
<dbReference type="GO" id="GO:0005737">
    <property type="term" value="C:cytoplasm"/>
    <property type="evidence" value="ECO:0007669"/>
    <property type="project" value="TreeGrafter"/>
</dbReference>
<dbReference type="SUPFAM" id="SSF48452">
    <property type="entry name" value="TPR-like"/>
    <property type="match status" value="2"/>
</dbReference>
<feature type="domain" description="Guanylate cyclase" evidence="4">
    <location>
        <begin position="364"/>
        <end position="401"/>
    </location>
</feature>
<dbReference type="PANTHER" id="PTHR16305">
    <property type="entry name" value="TESTICULAR SOLUBLE ADENYLYL CYCLASE"/>
    <property type="match status" value="1"/>
</dbReference>